<accession>A0ABQ3VQ45</accession>
<gene>
    <name evidence="4" type="ORF">KSZ_58350</name>
</gene>
<organism evidence="4 5">
    <name type="scientific">Dictyobacter formicarum</name>
    <dbReference type="NCBI Taxonomy" id="2778368"/>
    <lineage>
        <taxon>Bacteria</taxon>
        <taxon>Bacillati</taxon>
        <taxon>Chloroflexota</taxon>
        <taxon>Ktedonobacteria</taxon>
        <taxon>Ktedonobacterales</taxon>
        <taxon>Dictyobacteraceae</taxon>
        <taxon>Dictyobacter</taxon>
    </lineage>
</organism>
<keyword evidence="1" id="KW-0677">Repeat</keyword>
<dbReference type="Pfam" id="PF02861">
    <property type="entry name" value="Clp_N"/>
    <property type="match status" value="1"/>
</dbReference>
<sequence>MEQPALLSIIRTEANYRFRLDLPDGPVGQEYSTDLTPELRERLRRALQTINQTGQHSEVRRQSQSQKSGPTNEALLTLGRFLFDSLLPVPLQETLRRLDSALLISTNTPDIPWELLYDNSTKSKRYICQALSVGRLLLQDREHTQRGASLDRMTRTKANKRDTQGLSVLFLVNPTSERPAAEEEVASLCTSLPESVTRIILYRQQANQLEMRVRISSEAPHVLHYAGPLPVNAANNEPALALAGNSQLDKVALEQLLQGLPKHPLVFLSYHEEERTNRNVTGTQGNVLDRDEQMEQLAGSILSAGAGAVVVQRWPIPASKAREFMMLFYQDIADGVALGEAMRRARIAMAQHYSDDTSWLSFVLYGDPTQRLVVSTLSNKERQFEQHIDPFDDSQLMSPLLSSGNSPDRRFMKAVLEFALGEARRMHKDYLGTPHLFIALTKLDGGCTQDALRNLGFSPKQVRDVIRLALGSGKATSDTPILPTRRCKEILQTAESNAINAGSPSVDERAIAQAVLSEGDGVTHELLTKLGINPNQLIEMILASNAHALLELVPSATANPDRSPDEIPGAINPEVIAKGSNSALEKLGRDLTKQASNKQLPP</sequence>
<feature type="region of interest" description="Disordered" evidence="2">
    <location>
        <begin position="50"/>
        <end position="70"/>
    </location>
</feature>
<dbReference type="EMBL" id="BNJJ01000019">
    <property type="protein sequence ID" value="GHO87829.1"/>
    <property type="molecule type" value="Genomic_DNA"/>
</dbReference>
<dbReference type="InterPro" id="IPR024983">
    <property type="entry name" value="CHAT_dom"/>
</dbReference>
<dbReference type="Pfam" id="PF12770">
    <property type="entry name" value="CHAT"/>
    <property type="match status" value="1"/>
</dbReference>
<feature type="domain" description="Clp R" evidence="3">
    <location>
        <begin position="404"/>
        <end position="547"/>
    </location>
</feature>
<dbReference type="Gene3D" id="1.10.1780.10">
    <property type="entry name" value="Clp, N-terminal domain"/>
    <property type="match status" value="1"/>
</dbReference>
<dbReference type="RefSeq" id="WP_201365356.1">
    <property type="nucleotide sequence ID" value="NZ_BNJJ01000019.1"/>
</dbReference>
<protein>
    <recommendedName>
        <fullName evidence="3">Clp R domain-containing protein</fullName>
    </recommendedName>
</protein>
<keyword evidence="5" id="KW-1185">Reference proteome</keyword>
<dbReference type="PROSITE" id="PS51903">
    <property type="entry name" value="CLP_R"/>
    <property type="match status" value="1"/>
</dbReference>
<evidence type="ECO:0000259" key="3">
    <source>
        <dbReference type="PROSITE" id="PS51903"/>
    </source>
</evidence>
<proteinExistence type="predicted"/>
<dbReference type="SUPFAM" id="SSF81923">
    <property type="entry name" value="Double Clp-N motif"/>
    <property type="match status" value="1"/>
</dbReference>
<evidence type="ECO:0000313" key="5">
    <source>
        <dbReference type="Proteomes" id="UP000635565"/>
    </source>
</evidence>
<name>A0ABQ3VQ45_9CHLR</name>
<comment type="caution">
    <text evidence="4">The sequence shown here is derived from an EMBL/GenBank/DDBJ whole genome shotgun (WGS) entry which is preliminary data.</text>
</comment>
<evidence type="ECO:0000256" key="1">
    <source>
        <dbReference type="PROSITE-ProRule" id="PRU01251"/>
    </source>
</evidence>
<dbReference type="InterPro" id="IPR004176">
    <property type="entry name" value="Clp_R_N"/>
</dbReference>
<reference evidence="4 5" key="1">
    <citation type="journal article" date="2021" name="Int. J. Syst. Evol. Microbiol.">
        <title>Reticulibacter mediterranei gen. nov., sp. nov., within the new family Reticulibacteraceae fam. nov., and Ktedonospora formicarum gen. nov., sp. nov., Ktedonobacter robiniae sp. nov., Dictyobacter formicarum sp. nov. and Dictyobacter arantiisoli sp. nov., belonging to the class Ktedonobacteria.</title>
        <authorList>
            <person name="Yabe S."/>
            <person name="Zheng Y."/>
            <person name="Wang C.M."/>
            <person name="Sakai Y."/>
            <person name="Abe K."/>
            <person name="Yokota A."/>
            <person name="Donadio S."/>
            <person name="Cavaletti L."/>
            <person name="Monciardini P."/>
        </authorList>
    </citation>
    <scope>NUCLEOTIDE SEQUENCE [LARGE SCALE GENOMIC DNA]</scope>
    <source>
        <strain evidence="4 5">SOSP1-9</strain>
    </source>
</reference>
<dbReference type="Proteomes" id="UP000635565">
    <property type="component" value="Unassembled WGS sequence"/>
</dbReference>
<evidence type="ECO:0000313" key="4">
    <source>
        <dbReference type="EMBL" id="GHO87829.1"/>
    </source>
</evidence>
<dbReference type="InterPro" id="IPR036628">
    <property type="entry name" value="Clp_N_dom_sf"/>
</dbReference>
<evidence type="ECO:0000256" key="2">
    <source>
        <dbReference type="SAM" id="MobiDB-lite"/>
    </source>
</evidence>